<dbReference type="Proteomes" id="UP000076727">
    <property type="component" value="Unassembled WGS sequence"/>
</dbReference>
<gene>
    <name evidence="1" type="ORF">DAEQUDRAFT_723977</name>
</gene>
<dbReference type="AlphaFoldDB" id="A0A165S311"/>
<reference evidence="1 2" key="1">
    <citation type="journal article" date="2016" name="Mol. Biol. Evol.">
        <title>Comparative Genomics of Early-Diverging Mushroom-Forming Fungi Provides Insights into the Origins of Lignocellulose Decay Capabilities.</title>
        <authorList>
            <person name="Nagy L.G."/>
            <person name="Riley R."/>
            <person name="Tritt A."/>
            <person name="Adam C."/>
            <person name="Daum C."/>
            <person name="Floudas D."/>
            <person name="Sun H."/>
            <person name="Yadav J.S."/>
            <person name="Pangilinan J."/>
            <person name="Larsson K.H."/>
            <person name="Matsuura K."/>
            <person name="Barry K."/>
            <person name="Labutti K."/>
            <person name="Kuo R."/>
            <person name="Ohm R.A."/>
            <person name="Bhattacharya S.S."/>
            <person name="Shirouzu T."/>
            <person name="Yoshinaga Y."/>
            <person name="Martin F.M."/>
            <person name="Grigoriev I.V."/>
            <person name="Hibbett D.S."/>
        </authorList>
    </citation>
    <scope>NUCLEOTIDE SEQUENCE [LARGE SCALE GENOMIC DNA]</scope>
    <source>
        <strain evidence="1 2">L-15889</strain>
    </source>
</reference>
<organism evidence="1 2">
    <name type="scientific">Daedalea quercina L-15889</name>
    <dbReference type="NCBI Taxonomy" id="1314783"/>
    <lineage>
        <taxon>Eukaryota</taxon>
        <taxon>Fungi</taxon>
        <taxon>Dikarya</taxon>
        <taxon>Basidiomycota</taxon>
        <taxon>Agaricomycotina</taxon>
        <taxon>Agaricomycetes</taxon>
        <taxon>Polyporales</taxon>
        <taxon>Fomitopsis</taxon>
    </lineage>
</organism>
<dbReference type="STRING" id="1314783.A0A165S311"/>
<evidence type="ECO:0000313" key="2">
    <source>
        <dbReference type="Proteomes" id="UP000076727"/>
    </source>
</evidence>
<evidence type="ECO:0000313" key="1">
    <source>
        <dbReference type="EMBL" id="KZT71468.1"/>
    </source>
</evidence>
<dbReference type="EMBL" id="KV429045">
    <property type="protein sequence ID" value="KZT71468.1"/>
    <property type="molecule type" value="Genomic_DNA"/>
</dbReference>
<sequence length="135" mass="14624">MSAGENIANAVPVSGGPVANNLTAPSSAGASSELHSRVVEMLAATLNSGFAEIGYHPDHLAHVQSTYEWNTRLRDENARLFSDNQRLAQLIGMQNTRIVSSAPSGGNNATTHELQSRIQELEMSRQEVVRQNEQL</sequence>
<accession>A0A165S311</accession>
<name>A0A165S311_9APHY</name>
<dbReference type="OrthoDB" id="2799346at2759"/>
<protein>
    <submittedName>
        <fullName evidence="1">Uncharacterized protein</fullName>
    </submittedName>
</protein>
<keyword evidence="2" id="KW-1185">Reference proteome</keyword>
<proteinExistence type="predicted"/>